<proteinExistence type="predicted"/>
<keyword evidence="3" id="KW-0804">Transcription</keyword>
<dbReference type="AlphaFoldDB" id="A0A2K8KF95"/>
<dbReference type="InterPro" id="IPR036390">
    <property type="entry name" value="WH_DNA-bd_sf"/>
</dbReference>
<evidence type="ECO:0000256" key="2">
    <source>
        <dbReference type="ARBA" id="ARBA00023125"/>
    </source>
</evidence>
<dbReference type="OrthoDB" id="9800645at2"/>
<dbReference type="CDD" id="cd07377">
    <property type="entry name" value="WHTH_GntR"/>
    <property type="match status" value="1"/>
</dbReference>
<dbReference type="PROSITE" id="PS50949">
    <property type="entry name" value="HTH_GNTR"/>
    <property type="match status" value="1"/>
</dbReference>
<dbReference type="InterPro" id="IPR012702">
    <property type="entry name" value="CP_lyase_PhnF"/>
</dbReference>
<evidence type="ECO:0000313" key="6">
    <source>
        <dbReference type="Proteomes" id="UP000228948"/>
    </source>
</evidence>
<dbReference type="Pfam" id="PF00392">
    <property type="entry name" value="GntR"/>
    <property type="match status" value="1"/>
</dbReference>
<dbReference type="PANTHER" id="PTHR44846:SF1">
    <property type="entry name" value="MANNOSYL-D-GLYCERATE TRANSPORT_METABOLISM SYSTEM REPRESSOR MNGR-RELATED"/>
    <property type="match status" value="1"/>
</dbReference>
<keyword evidence="2" id="KW-0238">DNA-binding</keyword>
<dbReference type="PANTHER" id="PTHR44846">
    <property type="entry name" value="MANNOSYL-D-GLYCERATE TRANSPORT/METABOLISM SYSTEM REPRESSOR MNGR-RELATED"/>
    <property type="match status" value="1"/>
</dbReference>
<dbReference type="SMART" id="SM00866">
    <property type="entry name" value="UTRA"/>
    <property type="match status" value="1"/>
</dbReference>
<dbReference type="KEGG" id="rbg:BG454_02345"/>
<dbReference type="SUPFAM" id="SSF46785">
    <property type="entry name" value="Winged helix' DNA-binding domain"/>
    <property type="match status" value="1"/>
</dbReference>
<dbReference type="GO" id="GO:0045892">
    <property type="term" value="P:negative regulation of DNA-templated transcription"/>
    <property type="evidence" value="ECO:0007669"/>
    <property type="project" value="TreeGrafter"/>
</dbReference>
<gene>
    <name evidence="5" type="primary">phnF</name>
    <name evidence="5" type="ORF">BG454_02345</name>
</gene>
<dbReference type="Pfam" id="PF07702">
    <property type="entry name" value="UTRA"/>
    <property type="match status" value="1"/>
</dbReference>
<dbReference type="PRINTS" id="PR00035">
    <property type="entry name" value="HTHGNTR"/>
</dbReference>
<dbReference type="RefSeq" id="WP_071479856.1">
    <property type="nucleotide sequence ID" value="NZ_CP024899.1"/>
</dbReference>
<keyword evidence="6" id="KW-1185">Reference proteome</keyword>
<dbReference type="InterPro" id="IPR000524">
    <property type="entry name" value="Tscrpt_reg_HTH_GntR"/>
</dbReference>
<dbReference type="GO" id="GO:0003700">
    <property type="term" value="F:DNA-binding transcription factor activity"/>
    <property type="evidence" value="ECO:0007669"/>
    <property type="project" value="InterPro"/>
</dbReference>
<reference evidence="5 6" key="1">
    <citation type="submission" date="2017-11" db="EMBL/GenBank/DDBJ databases">
        <title>Revised Sequence and Annotation of the Rhodobaca barguzinensis strain alga05 Genome.</title>
        <authorList>
            <person name="Kopejtka K."/>
            <person name="Tomasch J.M."/>
            <person name="Bunk B."/>
            <person name="Koblizek M."/>
        </authorList>
    </citation>
    <scope>NUCLEOTIDE SEQUENCE [LARGE SCALE GENOMIC DNA]</scope>
    <source>
        <strain evidence="6">alga05</strain>
    </source>
</reference>
<dbReference type="InterPro" id="IPR028978">
    <property type="entry name" value="Chorismate_lyase_/UTRA_dom_sf"/>
</dbReference>
<dbReference type="InterPro" id="IPR050679">
    <property type="entry name" value="Bact_HTH_transcr_reg"/>
</dbReference>
<evidence type="ECO:0000256" key="1">
    <source>
        <dbReference type="ARBA" id="ARBA00023015"/>
    </source>
</evidence>
<dbReference type="NCBIfam" id="TIGR02325">
    <property type="entry name" value="C_P_lyase_phnF"/>
    <property type="match status" value="1"/>
</dbReference>
<protein>
    <submittedName>
        <fullName evidence="5">Phosphonate metabolism transcriptional regulator PhnF</fullName>
    </submittedName>
</protein>
<evidence type="ECO:0000256" key="3">
    <source>
        <dbReference type="ARBA" id="ARBA00023163"/>
    </source>
</evidence>
<dbReference type="InterPro" id="IPR011663">
    <property type="entry name" value="UTRA"/>
</dbReference>
<dbReference type="EMBL" id="CP024899">
    <property type="protein sequence ID" value="ATX64820.1"/>
    <property type="molecule type" value="Genomic_DNA"/>
</dbReference>
<dbReference type="GO" id="GO:0003677">
    <property type="term" value="F:DNA binding"/>
    <property type="evidence" value="ECO:0007669"/>
    <property type="project" value="UniProtKB-KW"/>
</dbReference>
<dbReference type="STRING" id="441209.GCA_001870665_00756"/>
<accession>A0A2K8KF95</accession>
<dbReference type="SUPFAM" id="SSF64288">
    <property type="entry name" value="Chorismate lyase-like"/>
    <property type="match status" value="1"/>
</dbReference>
<evidence type="ECO:0000313" key="5">
    <source>
        <dbReference type="EMBL" id="ATX64820.1"/>
    </source>
</evidence>
<dbReference type="SMART" id="SM00345">
    <property type="entry name" value="HTH_GNTR"/>
    <property type="match status" value="1"/>
</dbReference>
<organism evidence="5 6">
    <name type="scientific">Roseinatronobacter bogoriensis subsp. barguzinensis</name>
    <dbReference type="NCBI Taxonomy" id="441209"/>
    <lineage>
        <taxon>Bacteria</taxon>
        <taxon>Pseudomonadati</taxon>
        <taxon>Pseudomonadota</taxon>
        <taxon>Alphaproteobacteria</taxon>
        <taxon>Rhodobacterales</taxon>
        <taxon>Paracoccaceae</taxon>
        <taxon>Roseinatronobacter</taxon>
    </lineage>
</organism>
<feature type="domain" description="HTH gntR-type" evidence="4">
    <location>
        <begin position="5"/>
        <end position="73"/>
    </location>
</feature>
<sequence>MTQRVALWQNIKDLLHGEIVQGVWRAGARLPTEADLALRFDVNRHTVRRALQALAEEGLVQPRRGAGVFVRAAPLRYPIGPRTRFRQNLLSAGRTPSRKLLHLSQQSASSAEAKALGLVPGAPVHVMEAISFADDLPISLARSCFCATRFPELGVALRDTNSVTGALANVGVADYLRKSTRLTGQNADPVQARHLQLSTGDALILSEAINVDVTGRPVEFGRTYFVGERVELVLESEDNAAFVT</sequence>
<dbReference type="Gene3D" id="3.40.1410.10">
    <property type="entry name" value="Chorismate lyase-like"/>
    <property type="match status" value="1"/>
</dbReference>
<name>A0A2K8KF95_9RHOB</name>
<dbReference type="Proteomes" id="UP000228948">
    <property type="component" value="Chromosome"/>
</dbReference>
<dbReference type="InterPro" id="IPR036388">
    <property type="entry name" value="WH-like_DNA-bd_sf"/>
</dbReference>
<evidence type="ECO:0000259" key="4">
    <source>
        <dbReference type="PROSITE" id="PS50949"/>
    </source>
</evidence>
<keyword evidence="1" id="KW-0805">Transcription regulation</keyword>
<dbReference type="Gene3D" id="1.10.10.10">
    <property type="entry name" value="Winged helix-like DNA-binding domain superfamily/Winged helix DNA-binding domain"/>
    <property type="match status" value="1"/>
</dbReference>